<dbReference type="AlphaFoldDB" id="A0A1C6RP68"/>
<reference evidence="2" key="1">
    <citation type="submission" date="2016-06" db="EMBL/GenBank/DDBJ databases">
        <authorList>
            <person name="Varghese N."/>
            <person name="Submissions Spin"/>
        </authorList>
    </citation>
    <scope>NUCLEOTIDE SEQUENCE [LARGE SCALE GENOMIC DNA]</scope>
    <source>
        <strain evidence="2">DSM 43817</strain>
    </source>
</reference>
<proteinExistence type="predicted"/>
<gene>
    <name evidence="1" type="ORF">GA0074692_0490</name>
</gene>
<name>A0A1C6RP68_9ACTN</name>
<sequence length="82" mass="8521">MTIAGPAHAGVWVDGGIYSSESACHSTGSSRVASGMYQTYTCTFGTWSSSSVAPAGTTPDPAITDDCDRCGTRGYLLRGYMN</sequence>
<dbReference type="Proteomes" id="UP000198959">
    <property type="component" value="Unassembled WGS sequence"/>
</dbReference>
<keyword evidence="2" id="KW-1185">Reference proteome</keyword>
<protein>
    <submittedName>
        <fullName evidence="1">Uncharacterized protein</fullName>
    </submittedName>
</protein>
<evidence type="ECO:0000313" key="1">
    <source>
        <dbReference type="EMBL" id="SCL18853.1"/>
    </source>
</evidence>
<accession>A0A1C6RP68</accession>
<evidence type="ECO:0000313" key="2">
    <source>
        <dbReference type="Proteomes" id="UP000198959"/>
    </source>
</evidence>
<dbReference type="EMBL" id="FMHW01000002">
    <property type="protein sequence ID" value="SCL18853.1"/>
    <property type="molecule type" value="Genomic_DNA"/>
</dbReference>
<organism evidence="1 2">
    <name type="scientific">Micromonospora pallida</name>
    <dbReference type="NCBI Taxonomy" id="145854"/>
    <lineage>
        <taxon>Bacteria</taxon>
        <taxon>Bacillati</taxon>
        <taxon>Actinomycetota</taxon>
        <taxon>Actinomycetes</taxon>
        <taxon>Micromonosporales</taxon>
        <taxon>Micromonosporaceae</taxon>
        <taxon>Micromonospora</taxon>
    </lineage>
</organism>